<proteinExistence type="predicted"/>
<dbReference type="GeneID" id="56277071"/>
<dbReference type="AlphaFoldDB" id="A0A4Q5K7U5"/>
<dbReference type="OrthoDB" id="5878732at2"/>
<accession>A0A4Q5K7U5</accession>
<dbReference type="InterPro" id="IPR006498">
    <property type="entry name" value="Tail_tube"/>
</dbReference>
<dbReference type="Proteomes" id="UP000293465">
    <property type="component" value="Unassembled WGS sequence"/>
</dbReference>
<dbReference type="EMBL" id="SEZJ01000028">
    <property type="protein sequence ID" value="RYU41896.1"/>
    <property type="molecule type" value="Genomic_DNA"/>
</dbReference>
<organism evidence="1 2">
    <name type="scientific">Aliivibrio finisterrensis</name>
    <dbReference type="NCBI Taxonomy" id="511998"/>
    <lineage>
        <taxon>Bacteria</taxon>
        <taxon>Pseudomonadati</taxon>
        <taxon>Pseudomonadota</taxon>
        <taxon>Gammaproteobacteria</taxon>
        <taxon>Vibrionales</taxon>
        <taxon>Vibrionaceae</taxon>
        <taxon>Aliivibrio</taxon>
    </lineage>
</organism>
<gene>
    <name evidence="1" type="ORF">ERW49_18585</name>
</gene>
<sequence>MAETSVIMRNPMCFINETHYVGRVKAVGCEMTKKMATVGGLGGVGNIEVPTGKYEATTATVEFASIANGDVVQLNKNDGFVKLRMTAQVRMLDSTTGTRVIDQAVTRIHGFVKNPPVPGYNDDGSPYTAQISVAFIEILNTSGRIFMVDFVNGVMYPDGSPGSGGITVSL</sequence>
<evidence type="ECO:0000313" key="1">
    <source>
        <dbReference type="EMBL" id="RYU41896.1"/>
    </source>
</evidence>
<protein>
    <recommendedName>
        <fullName evidence="3">Phage tail protein</fullName>
    </recommendedName>
</protein>
<dbReference type="Pfam" id="PF04985">
    <property type="entry name" value="Phage_tube"/>
    <property type="match status" value="1"/>
</dbReference>
<comment type="caution">
    <text evidence="1">The sequence shown here is derived from an EMBL/GenBank/DDBJ whole genome shotgun (WGS) entry which is preliminary data.</text>
</comment>
<evidence type="ECO:0008006" key="3">
    <source>
        <dbReference type="Google" id="ProtNLM"/>
    </source>
</evidence>
<reference evidence="1 2" key="1">
    <citation type="submission" date="2019-02" db="EMBL/GenBank/DDBJ databases">
        <title>Genome sequences of Aliivibrio finisterrensis strains from farmed Atlantic salmon.</title>
        <authorList>
            <person name="Bowman J.P."/>
        </authorList>
    </citation>
    <scope>NUCLEOTIDE SEQUENCE [LARGE SCALE GENOMIC DNA]</scope>
    <source>
        <strain evidence="1 2">A32</strain>
    </source>
</reference>
<name>A0A4Q5K7U5_9GAMM</name>
<dbReference type="RefSeq" id="WP_130088351.1">
    <property type="nucleotide sequence ID" value="NZ_SEZJ01000028.1"/>
</dbReference>
<evidence type="ECO:0000313" key="2">
    <source>
        <dbReference type="Proteomes" id="UP000293465"/>
    </source>
</evidence>